<gene>
    <name evidence="1" type="ORF">Lwal_0694</name>
</gene>
<organism evidence="1 2">
    <name type="scientific">Legionella waltersii</name>
    <dbReference type="NCBI Taxonomy" id="66969"/>
    <lineage>
        <taxon>Bacteria</taxon>
        <taxon>Pseudomonadati</taxon>
        <taxon>Pseudomonadota</taxon>
        <taxon>Gammaproteobacteria</taxon>
        <taxon>Legionellales</taxon>
        <taxon>Legionellaceae</taxon>
        <taxon>Legionella</taxon>
    </lineage>
</organism>
<dbReference type="AlphaFoldDB" id="A0A0W1ALM3"/>
<proteinExistence type="predicted"/>
<reference evidence="1 2" key="1">
    <citation type="submission" date="2015-11" db="EMBL/GenBank/DDBJ databases">
        <title>Genomic analysis of 38 Legionella species identifies large and diverse effector repertoires.</title>
        <authorList>
            <person name="Burstein D."/>
            <person name="Amaro F."/>
            <person name="Zusman T."/>
            <person name="Lifshitz Z."/>
            <person name="Cohen O."/>
            <person name="Gilbert J.A."/>
            <person name="Pupko T."/>
            <person name="Shuman H.A."/>
            <person name="Segal G."/>
        </authorList>
    </citation>
    <scope>NUCLEOTIDE SEQUENCE [LARGE SCALE GENOMIC DNA]</scope>
    <source>
        <strain evidence="1 2">ATCC 51914</strain>
    </source>
</reference>
<accession>A0A0W1ALM3</accession>
<keyword evidence="2" id="KW-1185">Reference proteome</keyword>
<dbReference type="OrthoDB" id="5648574at2"/>
<dbReference type="Proteomes" id="UP000054729">
    <property type="component" value="Unassembled WGS sequence"/>
</dbReference>
<protein>
    <submittedName>
        <fullName evidence="1">Uncharacterized protein</fullName>
    </submittedName>
</protein>
<name>A0A0W1ALM3_9GAMM</name>
<sequence>MKSVKNSRERSSLKSPQCLSFNEVLEIMKKLGGLDSIKEERFKGNLKPTEIAIAVLQKYISDSPSTLVVDSVREVKLLLGEEDCNVELLEGVEKAIRACETRELALNNTKVAKQLCSLSLQVLIKDSKELNESIQGPTSSPNV</sequence>
<evidence type="ECO:0000313" key="2">
    <source>
        <dbReference type="Proteomes" id="UP000054729"/>
    </source>
</evidence>
<comment type="caution">
    <text evidence="1">The sequence shown here is derived from an EMBL/GenBank/DDBJ whole genome shotgun (WGS) entry which is preliminary data.</text>
</comment>
<dbReference type="RefSeq" id="WP_058479523.1">
    <property type="nucleotide sequence ID" value="NZ_CAAAIQ010000021.1"/>
</dbReference>
<evidence type="ECO:0000313" key="1">
    <source>
        <dbReference type="EMBL" id="KTD82217.1"/>
    </source>
</evidence>
<dbReference type="PATRIC" id="fig|66969.6.peg.758"/>
<dbReference type="STRING" id="66969.Lwal_0694"/>
<dbReference type="EMBL" id="LNZB01000015">
    <property type="protein sequence ID" value="KTD82217.1"/>
    <property type="molecule type" value="Genomic_DNA"/>
</dbReference>